<dbReference type="OrthoDB" id="9801424at2"/>
<dbReference type="PANTHER" id="PTHR43409">
    <property type="entry name" value="ANAEROBIC MAGNESIUM-PROTOPORPHYRIN IX MONOMETHYL ESTER CYCLASE-RELATED"/>
    <property type="match status" value="1"/>
</dbReference>
<dbReference type="Gene3D" id="3.80.30.20">
    <property type="entry name" value="tm_1862 like domain"/>
    <property type="match status" value="1"/>
</dbReference>
<dbReference type="CDD" id="cd02068">
    <property type="entry name" value="radical_SAM_B12_BD"/>
    <property type="match status" value="1"/>
</dbReference>
<dbReference type="GO" id="GO:0031419">
    <property type="term" value="F:cobalamin binding"/>
    <property type="evidence" value="ECO:0007669"/>
    <property type="project" value="InterPro"/>
</dbReference>
<evidence type="ECO:0000313" key="7">
    <source>
        <dbReference type="EMBL" id="RAK24668.1"/>
    </source>
</evidence>
<dbReference type="InterPro" id="IPR007197">
    <property type="entry name" value="rSAM"/>
</dbReference>
<dbReference type="SFLD" id="SFLDG01082">
    <property type="entry name" value="B12-binding_domain_containing"/>
    <property type="match status" value="1"/>
</dbReference>
<keyword evidence="5" id="KW-0411">Iron-sulfur</keyword>
<dbReference type="InterPro" id="IPR023984">
    <property type="entry name" value="rSAM_ocin_1"/>
</dbReference>
<dbReference type="EMBL" id="QLMJ01000038">
    <property type="protein sequence ID" value="RAK24668.1"/>
    <property type="molecule type" value="Genomic_DNA"/>
</dbReference>
<dbReference type="InterPro" id="IPR051198">
    <property type="entry name" value="BchE-like"/>
</dbReference>
<organism evidence="7 8">
    <name type="scientific">Actinoplanes lutulentus</name>
    <dbReference type="NCBI Taxonomy" id="1287878"/>
    <lineage>
        <taxon>Bacteria</taxon>
        <taxon>Bacillati</taxon>
        <taxon>Actinomycetota</taxon>
        <taxon>Actinomycetes</taxon>
        <taxon>Micromonosporales</taxon>
        <taxon>Micromonosporaceae</taxon>
        <taxon>Actinoplanes</taxon>
    </lineage>
</organism>
<dbReference type="GO" id="GO:0005829">
    <property type="term" value="C:cytosol"/>
    <property type="evidence" value="ECO:0007669"/>
    <property type="project" value="TreeGrafter"/>
</dbReference>
<keyword evidence="8" id="KW-1185">Reference proteome</keyword>
<comment type="cofactor">
    <cofactor evidence="1">
        <name>[4Fe-4S] cluster</name>
        <dbReference type="ChEBI" id="CHEBI:49883"/>
    </cofactor>
</comment>
<dbReference type="PROSITE" id="PS51332">
    <property type="entry name" value="B12_BINDING"/>
    <property type="match status" value="1"/>
</dbReference>
<reference evidence="7 8" key="1">
    <citation type="submission" date="2018-06" db="EMBL/GenBank/DDBJ databases">
        <title>Genomic Encyclopedia of Type Strains, Phase III (KMG-III): the genomes of soil and plant-associated and newly described type strains.</title>
        <authorList>
            <person name="Whitman W."/>
        </authorList>
    </citation>
    <scope>NUCLEOTIDE SEQUENCE [LARGE SCALE GENOMIC DNA]</scope>
    <source>
        <strain evidence="7 8">CGMCC 4.7090</strain>
    </source>
</reference>
<gene>
    <name evidence="7" type="ORF">B0I29_13811</name>
</gene>
<keyword evidence="4" id="KW-0408">Iron</keyword>
<dbReference type="InterPro" id="IPR006158">
    <property type="entry name" value="Cobalamin-bd"/>
</dbReference>
<protein>
    <submittedName>
        <fullName evidence="7">Ribosomal peptide maturation radical SAM protein 1</fullName>
    </submittedName>
</protein>
<keyword evidence="3" id="KW-0479">Metal-binding</keyword>
<dbReference type="InterPro" id="IPR058240">
    <property type="entry name" value="rSAM_sf"/>
</dbReference>
<evidence type="ECO:0000256" key="4">
    <source>
        <dbReference type="ARBA" id="ARBA00023004"/>
    </source>
</evidence>
<evidence type="ECO:0000256" key="2">
    <source>
        <dbReference type="ARBA" id="ARBA00022691"/>
    </source>
</evidence>
<accession>A0A327YY97</accession>
<proteinExistence type="predicted"/>
<sequence length="612" mass="67436">MPVTLVSMPWQSLEGPSLPLGILRAVATRAGLPKPEIYPAYLRWAEFLMARTGEEINPHDYRGIAEGGIFDGVGDWVFAGVLHRDPGFGVSGLTAHAAARGIDVTQALRMREHAADFIDLAVKEILETEPTIVGFSTTFMQNVPSLAAAQRLKELAPEVTVVFGGGNCDGPMGAALHRNFRFVDFVVSGEAEDAFPALLRALGGDGDLAAVPGLVWRDSGDVQRRNQQGTAISPGRLAIPDFADYYERLAVSPAAAYVEPCLFLETARGCWWGEKHHCTFCGLNGTAMAFRALPADAVLDQVTTLVKRHQVLDIWMVDNIIDNAFFTSVLPRLAELDWDLRIHYEVKANLKPADLAALHAGHVRQIQPGIESLVSSVLGLMDKGVSGTHNVRTLRDGEATGLTVIWNWLYGFPGETPSAYEPVLSQLPALVHLQPPIGVARICLERFSPHFDNPALGFPERHPAAHYQYLYALSEEELTDLVYMFDTPHAGLSVEQAAPLRDRCDSWLADYNDSWLHRHDDGDAIVIEDRRKGWPERDHRIEGVWRAAYLELENGHTVQGLHRRLAAQAHDVAPASLTAWVAELKRNGLVFEESNRFVTLAVPSDPVKMEKA</sequence>
<feature type="domain" description="B12-binding" evidence="6">
    <location>
        <begin position="73"/>
        <end position="209"/>
    </location>
</feature>
<name>A0A327YY97_9ACTN</name>
<dbReference type="NCBIfam" id="TIGR03975">
    <property type="entry name" value="rSAM_ocin_1"/>
    <property type="match status" value="1"/>
</dbReference>
<dbReference type="SFLD" id="SFLDF00324">
    <property type="entry name" value="bacteriocin_maturation"/>
    <property type="match status" value="1"/>
</dbReference>
<dbReference type="GO" id="GO:0003824">
    <property type="term" value="F:catalytic activity"/>
    <property type="evidence" value="ECO:0007669"/>
    <property type="project" value="InterPro"/>
</dbReference>
<keyword evidence="2" id="KW-0949">S-adenosyl-L-methionine</keyword>
<dbReference type="RefSeq" id="WP_111655286.1">
    <property type="nucleotide sequence ID" value="NZ_JACHWI010000007.1"/>
</dbReference>
<dbReference type="Gene3D" id="3.40.50.280">
    <property type="entry name" value="Cobalamin-binding domain"/>
    <property type="match status" value="1"/>
</dbReference>
<dbReference type="GO" id="GO:0051536">
    <property type="term" value="F:iron-sulfur cluster binding"/>
    <property type="evidence" value="ECO:0007669"/>
    <property type="project" value="UniProtKB-KW"/>
</dbReference>
<dbReference type="SFLD" id="SFLDS00029">
    <property type="entry name" value="Radical_SAM"/>
    <property type="match status" value="1"/>
</dbReference>
<dbReference type="AlphaFoldDB" id="A0A327YY97"/>
<evidence type="ECO:0000256" key="3">
    <source>
        <dbReference type="ARBA" id="ARBA00022723"/>
    </source>
</evidence>
<comment type="caution">
    <text evidence="7">The sequence shown here is derived from an EMBL/GenBank/DDBJ whole genome shotgun (WGS) entry which is preliminary data.</text>
</comment>
<evidence type="ECO:0000256" key="1">
    <source>
        <dbReference type="ARBA" id="ARBA00001966"/>
    </source>
</evidence>
<dbReference type="PANTHER" id="PTHR43409:SF7">
    <property type="entry name" value="BLL1977 PROTEIN"/>
    <property type="match status" value="1"/>
</dbReference>
<dbReference type="SUPFAM" id="SSF102114">
    <property type="entry name" value="Radical SAM enzymes"/>
    <property type="match status" value="1"/>
</dbReference>
<dbReference type="InterPro" id="IPR006638">
    <property type="entry name" value="Elp3/MiaA/NifB-like_rSAM"/>
</dbReference>
<dbReference type="GO" id="GO:0046872">
    <property type="term" value="F:metal ion binding"/>
    <property type="evidence" value="ECO:0007669"/>
    <property type="project" value="UniProtKB-KW"/>
</dbReference>
<evidence type="ECO:0000256" key="5">
    <source>
        <dbReference type="ARBA" id="ARBA00023014"/>
    </source>
</evidence>
<dbReference type="Pfam" id="PF02310">
    <property type="entry name" value="B12-binding"/>
    <property type="match status" value="1"/>
</dbReference>
<dbReference type="InterPro" id="IPR023404">
    <property type="entry name" value="rSAM_horseshoe"/>
</dbReference>
<dbReference type="SMART" id="SM00729">
    <property type="entry name" value="Elp3"/>
    <property type="match status" value="1"/>
</dbReference>
<evidence type="ECO:0000259" key="6">
    <source>
        <dbReference type="PROSITE" id="PS51332"/>
    </source>
</evidence>
<dbReference type="Proteomes" id="UP000249341">
    <property type="component" value="Unassembled WGS sequence"/>
</dbReference>
<evidence type="ECO:0000313" key="8">
    <source>
        <dbReference type="Proteomes" id="UP000249341"/>
    </source>
</evidence>